<dbReference type="OrthoDB" id="1932348at2759"/>
<dbReference type="Proteomes" id="UP000593579">
    <property type="component" value="Unassembled WGS sequence"/>
</dbReference>
<accession>A0A7J9CHV2</accession>
<protein>
    <submittedName>
        <fullName evidence="1">Uncharacterized protein</fullName>
    </submittedName>
</protein>
<reference evidence="1 2" key="1">
    <citation type="journal article" date="2019" name="Genome Biol. Evol.">
        <title>Insights into the evolution of the New World diploid cottons (Gossypium, subgenus Houzingenia) based on genome sequencing.</title>
        <authorList>
            <person name="Grover C.E."/>
            <person name="Arick M.A. 2nd"/>
            <person name="Thrash A."/>
            <person name="Conover J.L."/>
            <person name="Sanders W.S."/>
            <person name="Peterson D.G."/>
            <person name="Frelichowski J.E."/>
            <person name="Scheffler J.A."/>
            <person name="Scheffler B.E."/>
            <person name="Wendel J.F."/>
        </authorList>
    </citation>
    <scope>NUCLEOTIDE SEQUENCE [LARGE SCALE GENOMIC DNA]</scope>
    <source>
        <strain evidence="1">5</strain>
        <tissue evidence="1">Leaf</tissue>
    </source>
</reference>
<dbReference type="EMBL" id="JABEZY010000010">
    <property type="protein sequence ID" value="MBA0748006.1"/>
    <property type="molecule type" value="Genomic_DNA"/>
</dbReference>
<evidence type="ECO:0000313" key="2">
    <source>
        <dbReference type="Proteomes" id="UP000593579"/>
    </source>
</evidence>
<sequence>MSDHFSHIINGLKALGKIYSNKEMVKKMFNSLPTS</sequence>
<dbReference type="AlphaFoldDB" id="A0A7J9CHV2"/>
<comment type="caution">
    <text evidence="1">The sequence shown here is derived from an EMBL/GenBank/DDBJ whole genome shotgun (WGS) entry which is preliminary data.</text>
</comment>
<gene>
    <name evidence="1" type="ORF">Gogos_004865</name>
</gene>
<proteinExistence type="predicted"/>
<name>A0A7J9CHV2_GOSGO</name>
<keyword evidence="2" id="KW-1185">Reference proteome</keyword>
<organism evidence="1 2">
    <name type="scientific">Gossypium gossypioides</name>
    <name type="common">Mexican cotton</name>
    <name type="synonym">Selera gossypioides</name>
    <dbReference type="NCBI Taxonomy" id="34282"/>
    <lineage>
        <taxon>Eukaryota</taxon>
        <taxon>Viridiplantae</taxon>
        <taxon>Streptophyta</taxon>
        <taxon>Embryophyta</taxon>
        <taxon>Tracheophyta</taxon>
        <taxon>Spermatophyta</taxon>
        <taxon>Magnoliopsida</taxon>
        <taxon>eudicotyledons</taxon>
        <taxon>Gunneridae</taxon>
        <taxon>Pentapetalae</taxon>
        <taxon>rosids</taxon>
        <taxon>malvids</taxon>
        <taxon>Malvales</taxon>
        <taxon>Malvaceae</taxon>
        <taxon>Malvoideae</taxon>
        <taxon>Gossypium</taxon>
    </lineage>
</organism>
<evidence type="ECO:0000313" key="1">
    <source>
        <dbReference type="EMBL" id="MBA0748006.1"/>
    </source>
</evidence>